<dbReference type="Proteomes" id="UP000886520">
    <property type="component" value="Chromosome 9"/>
</dbReference>
<evidence type="ECO:0000313" key="4">
    <source>
        <dbReference type="Proteomes" id="UP000886520"/>
    </source>
</evidence>
<dbReference type="InterPro" id="IPR036412">
    <property type="entry name" value="HAD-like_sf"/>
</dbReference>
<organism evidence="3 4">
    <name type="scientific">Adiantum capillus-veneris</name>
    <name type="common">Maidenhair fern</name>
    <dbReference type="NCBI Taxonomy" id="13818"/>
    <lineage>
        <taxon>Eukaryota</taxon>
        <taxon>Viridiplantae</taxon>
        <taxon>Streptophyta</taxon>
        <taxon>Embryophyta</taxon>
        <taxon>Tracheophyta</taxon>
        <taxon>Polypodiopsida</taxon>
        <taxon>Polypodiidae</taxon>
        <taxon>Polypodiales</taxon>
        <taxon>Pteridineae</taxon>
        <taxon>Pteridaceae</taxon>
        <taxon>Vittarioideae</taxon>
        <taxon>Adiantum</taxon>
    </lineage>
</organism>
<dbReference type="EMBL" id="JABFUD020000009">
    <property type="protein sequence ID" value="KAI5075845.1"/>
    <property type="molecule type" value="Genomic_DNA"/>
</dbReference>
<reference evidence="3" key="1">
    <citation type="submission" date="2021-01" db="EMBL/GenBank/DDBJ databases">
        <title>Adiantum capillus-veneris genome.</title>
        <authorList>
            <person name="Fang Y."/>
            <person name="Liao Q."/>
        </authorList>
    </citation>
    <scope>NUCLEOTIDE SEQUENCE</scope>
    <source>
        <strain evidence="3">H3</strain>
        <tissue evidence="3">Leaf</tissue>
    </source>
</reference>
<dbReference type="GO" id="GO:0005388">
    <property type="term" value="F:P-type calcium transporter activity"/>
    <property type="evidence" value="ECO:0007669"/>
    <property type="project" value="TreeGrafter"/>
</dbReference>
<evidence type="ECO:0000256" key="1">
    <source>
        <dbReference type="ARBA" id="ARBA00004127"/>
    </source>
</evidence>
<dbReference type="InterPro" id="IPR023299">
    <property type="entry name" value="ATPase_P-typ_cyto_dom_N"/>
</dbReference>
<dbReference type="InterPro" id="IPR023214">
    <property type="entry name" value="HAD_sf"/>
</dbReference>
<accession>A0A9D4UXX8</accession>
<gene>
    <name evidence="3" type="ORF">GOP47_0009921</name>
</gene>
<sequence length="208" mass="22533">MDIDGVRRTFTTLAMEPFHSDTRRSGVATTGLGWGNCCVVHWRGAAEVILPFCQRRACNADAEGGYVDIVDFAEEERSKVQDTIAKMEERGLSCLALAYCEVNRASFEHAHSTQSQNEGYSIQNSLQGTDLTLLSVVGMKDTCREQARDHVRKAKEAGLRVIMVTGDSVAAARVAAEESGILDGISYADMVVGTWISEIGSVGAGIPW</sequence>
<dbReference type="AlphaFoldDB" id="A0A9D4UXX8"/>
<protein>
    <submittedName>
        <fullName evidence="3">Uncharacterized protein</fullName>
    </submittedName>
</protein>
<dbReference type="SUPFAM" id="SSF81660">
    <property type="entry name" value="Metal cation-transporting ATPase, ATP-binding domain N"/>
    <property type="match status" value="1"/>
</dbReference>
<comment type="subcellular location">
    <subcellularLocation>
        <location evidence="1">Endomembrane system</location>
        <topology evidence="1">Multi-pass membrane protein</topology>
    </subcellularLocation>
</comment>
<dbReference type="Gene3D" id="3.40.1110.10">
    <property type="entry name" value="Calcium-transporting ATPase, cytoplasmic domain N"/>
    <property type="match status" value="1"/>
</dbReference>
<dbReference type="Pfam" id="PF13246">
    <property type="entry name" value="Cation_ATPase"/>
    <property type="match status" value="1"/>
</dbReference>
<keyword evidence="2" id="KW-0460">Magnesium</keyword>
<keyword evidence="4" id="KW-1185">Reference proteome</keyword>
<dbReference type="Gene3D" id="3.40.50.1000">
    <property type="entry name" value="HAD superfamily/HAD-like"/>
    <property type="match status" value="1"/>
</dbReference>
<dbReference type="PANTHER" id="PTHR24093">
    <property type="entry name" value="CATION TRANSPORTING ATPASE"/>
    <property type="match status" value="1"/>
</dbReference>
<dbReference type="GO" id="GO:0000166">
    <property type="term" value="F:nucleotide binding"/>
    <property type="evidence" value="ECO:0007669"/>
    <property type="project" value="InterPro"/>
</dbReference>
<evidence type="ECO:0000256" key="2">
    <source>
        <dbReference type="ARBA" id="ARBA00022842"/>
    </source>
</evidence>
<comment type="caution">
    <text evidence="3">The sequence shown here is derived from an EMBL/GenBank/DDBJ whole genome shotgun (WGS) entry which is preliminary data.</text>
</comment>
<dbReference type="OrthoDB" id="3352408at2759"/>
<dbReference type="SUPFAM" id="SSF56784">
    <property type="entry name" value="HAD-like"/>
    <property type="match status" value="1"/>
</dbReference>
<name>A0A9D4UXX8_ADICA</name>
<proteinExistence type="predicted"/>
<evidence type="ECO:0000313" key="3">
    <source>
        <dbReference type="EMBL" id="KAI5075845.1"/>
    </source>
</evidence>
<dbReference type="GO" id="GO:0005886">
    <property type="term" value="C:plasma membrane"/>
    <property type="evidence" value="ECO:0007669"/>
    <property type="project" value="TreeGrafter"/>
</dbReference>
<dbReference type="GO" id="GO:0012505">
    <property type="term" value="C:endomembrane system"/>
    <property type="evidence" value="ECO:0007669"/>
    <property type="project" value="UniProtKB-SubCell"/>
</dbReference>
<dbReference type="PANTHER" id="PTHR24093:SF369">
    <property type="entry name" value="CALCIUM-TRANSPORTING ATPASE"/>
    <property type="match status" value="1"/>
</dbReference>